<dbReference type="PANTHER" id="PTHR42760">
    <property type="entry name" value="SHORT-CHAIN DEHYDROGENASES/REDUCTASES FAMILY MEMBER"/>
    <property type="match status" value="1"/>
</dbReference>
<organism evidence="3 4">
    <name type="scientific">Bosea spartocytisi</name>
    <dbReference type="NCBI Taxonomy" id="2773451"/>
    <lineage>
        <taxon>Bacteria</taxon>
        <taxon>Pseudomonadati</taxon>
        <taxon>Pseudomonadota</taxon>
        <taxon>Alphaproteobacteria</taxon>
        <taxon>Hyphomicrobiales</taxon>
        <taxon>Boseaceae</taxon>
        <taxon>Bosea</taxon>
    </lineage>
</organism>
<evidence type="ECO:0000313" key="3">
    <source>
        <dbReference type="EMBL" id="MBD3846908.1"/>
    </source>
</evidence>
<reference evidence="3" key="1">
    <citation type="submission" date="2020-09" db="EMBL/GenBank/DDBJ databases">
        <title>Bosea spartocytisi sp. nov. a root nodule endophyte of Spartocytisus supranubius in the high mountain ecosystem fo the Teide National Park (Canary Islands, Spain).</title>
        <authorList>
            <person name="Pulido-Suarez L."/>
            <person name="Peix A."/>
            <person name="Igual J.M."/>
            <person name="Socas-Perez N."/>
            <person name="Velazquez E."/>
            <person name="Flores-Felix J.D."/>
            <person name="Leon-Barrios M."/>
        </authorList>
    </citation>
    <scope>NUCLEOTIDE SEQUENCE</scope>
    <source>
        <strain evidence="3">SSUT16</strain>
    </source>
</reference>
<dbReference type="SMART" id="SM00822">
    <property type="entry name" value="PKS_KR"/>
    <property type="match status" value="1"/>
</dbReference>
<gene>
    <name evidence="3" type="ORF">IED13_14455</name>
</gene>
<dbReference type="PRINTS" id="PR00081">
    <property type="entry name" value="GDHRDH"/>
</dbReference>
<comment type="caution">
    <text evidence="3">The sequence shown here is derived from an EMBL/GenBank/DDBJ whole genome shotgun (WGS) entry which is preliminary data.</text>
</comment>
<dbReference type="EMBL" id="JACXWY010000008">
    <property type="protein sequence ID" value="MBD3846908.1"/>
    <property type="molecule type" value="Genomic_DNA"/>
</dbReference>
<dbReference type="AlphaFoldDB" id="A0A927E9M9"/>
<accession>A0A927E9M9</accession>
<evidence type="ECO:0000313" key="4">
    <source>
        <dbReference type="Proteomes" id="UP000619295"/>
    </source>
</evidence>
<dbReference type="GO" id="GO:0016616">
    <property type="term" value="F:oxidoreductase activity, acting on the CH-OH group of donors, NAD or NADP as acceptor"/>
    <property type="evidence" value="ECO:0007669"/>
    <property type="project" value="TreeGrafter"/>
</dbReference>
<evidence type="ECO:0000259" key="2">
    <source>
        <dbReference type="SMART" id="SM00822"/>
    </source>
</evidence>
<name>A0A927E9M9_9HYPH</name>
<dbReference type="CDD" id="cd05233">
    <property type="entry name" value="SDR_c"/>
    <property type="match status" value="1"/>
</dbReference>
<evidence type="ECO:0000256" key="1">
    <source>
        <dbReference type="ARBA" id="ARBA00006484"/>
    </source>
</evidence>
<dbReference type="Proteomes" id="UP000619295">
    <property type="component" value="Unassembled WGS sequence"/>
</dbReference>
<dbReference type="FunFam" id="3.40.50.720:FF:000084">
    <property type="entry name" value="Short-chain dehydrogenase reductase"/>
    <property type="match status" value="1"/>
</dbReference>
<protein>
    <submittedName>
        <fullName evidence="3">SDR family oxidoreductase</fullName>
    </submittedName>
</protein>
<dbReference type="GO" id="GO:0030497">
    <property type="term" value="P:fatty acid elongation"/>
    <property type="evidence" value="ECO:0007669"/>
    <property type="project" value="TreeGrafter"/>
</dbReference>
<dbReference type="InterPro" id="IPR057326">
    <property type="entry name" value="KR_dom"/>
</dbReference>
<feature type="domain" description="Ketoreductase" evidence="2">
    <location>
        <begin position="4"/>
        <end position="186"/>
    </location>
</feature>
<proteinExistence type="inferred from homology"/>
<dbReference type="Gene3D" id="3.40.50.720">
    <property type="entry name" value="NAD(P)-binding Rossmann-like Domain"/>
    <property type="match status" value="1"/>
</dbReference>
<dbReference type="RefSeq" id="WP_038367025.1">
    <property type="nucleotide sequence ID" value="NZ_JACXWY010000008.1"/>
</dbReference>
<dbReference type="InterPro" id="IPR036291">
    <property type="entry name" value="NAD(P)-bd_dom_sf"/>
</dbReference>
<dbReference type="SUPFAM" id="SSF51735">
    <property type="entry name" value="NAD(P)-binding Rossmann-fold domains"/>
    <property type="match status" value="1"/>
</dbReference>
<dbReference type="Pfam" id="PF13561">
    <property type="entry name" value="adh_short_C2"/>
    <property type="match status" value="1"/>
</dbReference>
<dbReference type="InterPro" id="IPR002347">
    <property type="entry name" value="SDR_fam"/>
</dbReference>
<comment type="similarity">
    <text evidence="1">Belongs to the short-chain dehydrogenases/reductases (SDR) family.</text>
</comment>
<sequence length="266" mass="27649">MRALVSGGSRGIGAAVCLRIAEAALARGERPKIAVCGREDSEPQEEVARAVREMGGEAVALSGDLSGVDAAAKLVEATVAAFGGLDALVCNAGVASPGKICDLSVAEWDRMFDINLRGAWLLAKSSYPHLKASRGAACFTSSMSGQVPHEGSGAYSPTKAALRMLAQTLALEWAPDGIRVNVVSPGMTHTPMSAKMYADPEIKKAREALIPLSRIGDPKDIANAIEFMISPLSSYITGQDLCVDGGFTKSILSHIPGRPSSTPQGA</sequence>
<dbReference type="PANTHER" id="PTHR42760:SF123">
    <property type="entry name" value="OXIDOREDUCTASE"/>
    <property type="match status" value="1"/>
</dbReference>
<keyword evidence="4" id="KW-1185">Reference proteome</keyword>